<dbReference type="Pfam" id="PF01968">
    <property type="entry name" value="Hydantoinase_A"/>
    <property type="match status" value="1"/>
</dbReference>
<dbReference type="InterPro" id="IPR002821">
    <property type="entry name" value="Hydantoinase_A"/>
</dbReference>
<dbReference type="NCBIfam" id="TIGR03123">
    <property type="entry name" value="one_C_unchar_1"/>
    <property type="match status" value="1"/>
</dbReference>
<gene>
    <name evidence="2" type="ORF">B0F87_107281</name>
</gene>
<name>A0A2S6HC27_9GAMM</name>
<evidence type="ECO:0000313" key="2">
    <source>
        <dbReference type="EMBL" id="PPK75037.1"/>
    </source>
</evidence>
<feature type="domain" description="Hydantoinase A/oxoprolinase" evidence="1">
    <location>
        <begin position="61"/>
        <end position="309"/>
    </location>
</feature>
<comment type="caution">
    <text evidence="2">The sequence shown here is derived from an EMBL/GenBank/DDBJ whole genome shotgun (WGS) entry which is preliminary data.</text>
</comment>
<dbReference type="GO" id="GO:0016787">
    <property type="term" value="F:hydrolase activity"/>
    <property type="evidence" value="ECO:0007669"/>
    <property type="project" value="InterPro"/>
</dbReference>
<dbReference type="Gene3D" id="3.30.420.190">
    <property type="entry name" value="conserved archaeal protein q6m145"/>
    <property type="match status" value="1"/>
</dbReference>
<dbReference type="InterPro" id="IPR002756">
    <property type="entry name" value="MfnF"/>
</dbReference>
<accession>A0A2S6HC27</accession>
<dbReference type="EMBL" id="PTIZ01000007">
    <property type="protein sequence ID" value="PPK75037.1"/>
    <property type="molecule type" value="Genomic_DNA"/>
</dbReference>
<dbReference type="Gene3D" id="3.30.420.40">
    <property type="match status" value="1"/>
</dbReference>
<dbReference type="InterPro" id="IPR043129">
    <property type="entry name" value="ATPase_NBD"/>
</dbReference>
<reference evidence="2 3" key="1">
    <citation type="submission" date="2018-02" db="EMBL/GenBank/DDBJ databases">
        <title>Subsurface microbial communities from deep shales in Ohio and West Virginia, USA.</title>
        <authorList>
            <person name="Wrighton K."/>
        </authorList>
    </citation>
    <scope>NUCLEOTIDE SEQUENCE [LARGE SCALE GENOMIC DNA]</scope>
    <source>
        <strain evidence="2 3">OWC-DMM</strain>
    </source>
</reference>
<evidence type="ECO:0000259" key="1">
    <source>
        <dbReference type="Pfam" id="PF01968"/>
    </source>
</evidence>
<sequence>MQANIIGWDIGGAHVKAAAINSAGEIIAVYQQPCPLWKGLDQLQQAVTAIMQELPDSNLCHAMTMTGELVDLFDNRDDGVKQIIQTMTDLLPGSEMLVFAGQEGFLKSTQVEVSHYASIASANWLASASFAAQKLGNGLFVDSGSTTTDILLLNDGQVLAEGYTDYQRLLSQELIYTGIVRTAVMAVTQTAQDQGQKIGLMAEYFATMADVYRVTGELNEIHDQTDTADGAEKTVLASARRLSRMIGCDFYPEELPRWQQFAENIRGQQIQQIQRGCETRLSQHVLLQDSPLIGAGVGRFLVEQVALNLDRPYLDFSDLFPVAAIQSGMTTADCAPAAAVAYLAAKMNSKGG</sequence>
<proteinExistence type="predicted"/>
<dbReference type="Proteomes" id="UP000240010">
    <property type="component" value="Unassembled WGS sequence"/>
</dbReference>
<dbReference type="AlphaFoldDB" id="A0A2S6HC27"/>
<dbReference type="RefSeq" id="WP_104429527.1">
    <property type="nucleotide sequence ID" value="NZ_PTIZ01000007.1"/>
</dbReference>
<dbReference type="SUPFAM" id="SSF53067">
    <property type="entry name" value="Actin-like ATPase domain"/>
    <property type="match status" value="1"/>
</dbReference>
<organism evidence="2 3">
    <name type="scientific">Methylobacter tundripaludum</name>
    <dbReference type="NCBI Taxonomy" id="173365"/>
    <lineage>
        <taxon>Bacteria</taxon>
        <taxon>Pseudomonadati</taxon>
        <taxon>Pseudomonadota</taxon>
        <taxon>Gammaproteobacteria</taxon>
        <taxon>Methylococcales</taxon>
        <taxon>Methylococcaceae</taxon>
        <taxon>Methylobacter</taxon>
    </lineage>
</organism>
<evidence type="ECO:0000313" key="3">
    <source>
        <dbReference type="Proteomes" id="UP000240010"/>
    </source>
</evidence>
<protein>
    <submittedName>
        <fullName evidence="2">Putative H4MPT-linked C1 transfer pathway protein</fullName>
    </submittedName>
</protein>